<keyword evidence="3" id="KW-0804">Transcription</keyword>
<proteinExistence type="predicted"/>
<dbReference type="GO" id="GO:0003677">
    <property type="term" value="F:DNA binding"/>
    <property type="evidence" value="ECO:0007669"/>
    <property type="project" value="UniProtKB-KW"/>
</dbReference>
<dbReference type="PANTHER" id="PTHR33204">
    <property type="entry name" value="TRANSCRIPTIONAL REGULATOR, MARR FAMILY"/>
    <property type="match status" value="1"/>
</dbReference>
<dbReference type="SUPFAM" id="SSF46785">
    <property type="entry name" value="Winged helix' DNA-binding domain"/>
    <property type="match status" value="1"/>
</dbReference>
<evidence type="ECO:0000259" key="4">
    <source>
        <dbReference type="PROSITE" id="PS51118"/>
    </source>
</evidence>
<dbReference type="STRING" id="477690.SAMN05216474_0364"/>
<dbReference type="AlphaFoldDB" id="A0A1I6XRG5"/>
<evidence type="ECO:0000313" key="5">
    <source>
        <dbReference type="EMBL" id="SFT40284.1"/>
    </source>
</evidence>
<keyword evidence="2" id="KW-0238">DNA-binding</keyword>
<protein>
    <submittedName>
        <fullName evidence="5">Transcriptional regulator, HxlR family</fullName>
    </submittedName>
</protein>
<keyword evidence="1" id="KW-0805">Transcription regulation</keyword>
<gene>
    <name evidence="5" type="ORF">SAMN05216474_0364</name>
</gene>
<dbReference type="Gene3D" id="1.10.10.10">
    <property type="entry name" value="Winged helix-like DNA-binding domain superfamily/Winged helix DNA-binding domain"/>
    <property type="match status" value="1"/>
</dbReference>
<name>A0A1I6XRG5_9FLAO</name>
<organism evidence="5 6">
    <name type="scientific">Lishizhenia tianjinensis</name>
    <dbReference type="NCBI Taxonomy" id="477690"/>
    <lineage>
        <taxon>Bacteria</taxon>
        <taxon>Pseudomonadati</taxon>
        <taxon>Bacteroidota</taxon>
        <taxon>Flavobacteriia</taxon>
        <taxon>Flavobacteriales</taxon>
        <taxon>Crocinitomicaceae</taxon>
        <taxon>Lishizhenia</taxon>
    </lineage>
</organism>
<dbReference type="InterPro" id="IPR036390">
    <property type="entry name" value="WH_DNA-bd_sf"/>
</dbReference>
<sequence length="128" mass="14587">MYSFRVMEGLKDFKEINSCPVRYVLAVNDALNAISGKWKMPIIASLSKGKMRFKDMENNIGKITPRMLSKELKDLEMNGIVNRIVHNSTPVLIEYELSDSGKDLTEVLNAMIKWGLKHRKVNLEAVMS</sequence>
<evidence type="ECO:0000256" key="2">
    <source>
        <dbReference type="ARBA" id="ARBA00023125"/>
    </source>
</evidence>
<dbReference type="InterPro" id="IPR002577">
    <property type="entry name" value="HTH_HxlR"/>
</dbReference>
<dbReference type="InterPro" id="IPR036388">
    <property type="entry name" value="WH-like_DNA-bd_sf"/>
</dbReference>
<evidence type="ECO:0000256" key="3">
    <source>
        <dbReference type="ARBA" id="ARBA00023163"/>
    </source>
</evidence>
<evidence type="ECO:0000256" key="1">
    <source>
        <dbReference type="ARBA" id="ARBA00023015"/>
    </source>
</evidence>
<dbReference type="EMBL" id="FPAS01000001">
    <property type="protein sequence ID" value="SFT40284.1"/>
    <property type="molecule type" value="Genomic_DNA"/>
</dbReference>
<reference evidence="5 6" key="1">
    <citation type="submission" date="2016-10" db="EMBL/GenBank/DDBJ databases">
        <authorList>
            <person name="de Groot N.N."/>
        </authorList>
    </citation>
    <scope>NUCLEOTIDE SEQUENCE [LARGE SCALE GENOMIC DNA]</scope>
    <source>
        <strain evidence="5 6">CGMCC 1.7005</strain>
    </source>
</reference>
<dbReference type="PROSITE" id="PS51118">
    <property type="entry name" value="HTH_HXLR"/>
    <property type="match status" value="1"/>
</dbReference>
<evidence type="ECO:0000313" key="6">
    <source>
        <dbReference type="Proteomes" id="UP000236454"/>
    </source>
</evidence>
<dbReference type="Pfam" id="PF01638">
    <property type="entry name" value="HxlR"/>
    <property type="match status" value="1"/>
</dbReference>
<feature type="domain" description="HTH hxlR-type" evidence="4">
    <location>
        <begin position="19"/>
        <end position="123"/>
    </location>
</feature>
<accession>A0A1I6XRG5</accession>
<keyword evidence="6" id="KW-1185">Reference proteome</keyword>
<dbReference type="Proteomes" id="UP000236454">
    <property type="component" value="Unassembled WGS sequence"/>
</dbReference>